<feature type="non-terminal residue" evidence="1">
    <location>
        <position position="68"/>
    </location>
</feature>
<protein>
    <submittedName>
        <fullName evidence="1">Uncharacterized protein</fullName>
    </submittedName>
</protein>
<keyword evidence="2" id="KW-1185">Reference proteome</keyword>
<name>A0A7J8W146_9ROSI</name>
<evidence type="ECO:0000313" key="2">
    <source>
        <dbReference type="Proteomes" id="UP000593573"/>
    </source>
</evidence>
<sequence length="68" mass="7780">EEAQAQASRSVPQFFLHGNLLKPFSTEQLCLATLKLWWYVVTVRLSFASRLEVELDSLRDALSGRRVT</sequence>
<dbReference type="AlphaFoldDB" id="A0A7J8W146"/>
<dbReference type="Proteomes" id="UP000593573">
    <property type="component" value="Unassembled WGS sequence"/>
</dbReference>
<reference evidence="1 2" key="1">
    <citation type="journal article" date="2019" name="Genome Biol. Evol.">
        <title>Insights into the evolution of the New World diploid cottons (Gossypium, subgenus Houzingenia) based on genome sequencing.</title>
        <authorList>
            <person name="Grover C.E."/>
            <person name="Arick M.A. 2nd"/>
            <person name="Thrash A."/>
            <person name="Conover J.L."/>
            <person name="Sanders W.S."/>
            <person name="Peterson D.G."/>
            <person name="Frelichowski J.E."/>
            <person name="Scheffler J.A."/>
            <person name="Scheffler B.E."/>
            <person name="Wendel J.F."/>
        </authorList>
    </citation>
    <scope>NUCLEOTIDE SEQUENCE [LARGE SCALE GENOMIC DNA]</scope>
    <source>
        <strain evidence="1">57</strain>
        <tissue evidence="1">Leaf</tissue>
    </source>
</reference>
<dbReference type="OrthoDB" id="10504724at2759"/>
<accession>A0A7J8W146</accession>
<comment type="caution">
    <text evidence="1">The sequence shown here is derived from an EMBL/GenBank/DDBJ whole genome shotgun (WGS) entry which is preliminary data.</text>
</comment>
<proteinExistence type="predicted"/>
<organism evidence="1 2">
    <name type="scientific">Gossypium klotzschianum</name>
    <dbReference type="NCBI Taxonomy" id="34286"/>
    <lineage>
        <taxon>Eukaryota</taxon>
        <taxon>Viridiplantae</taxon>
        <taxon>Streptophyta</taxon>
        <taxon>Embryophyta</taxon>
        <taxon>Tracheophyta</taxon>
        <taxon>Spermatophyta</taxon>
        <taxon>Magnoliopsida</taxon>
        <taxon>eudicotyledons</taxon>
        <taxon>Gunneridae</taxon>
        <taxon>Pentapetalae</taxon>
        <taxon>rosids</taxon>
        <taxon>malvids</taxon>
        <taxon>Malvales</taxon>
        <taxon>Malvaceae</taxon>
        <taxon>Malvoideae</taxon>
        <taxon>Gossypium</taxon>
    </lineage>
</organism>
<dbReference type="EMBL" id="JABFAB010000013">
    <property type="protein sequence ID" value="MBA0668718.1"/>
    <property type="molecule type" value="Genomic_DNA"/>
</dbReference>
<feature type="non-terminal residue" evidence="1">
    <location>
        <position position="1"/>
    </location>
</feature>
<gene>
    <name evidence="1" type="ORF">Goklo_001605</name>
</gene>
<evidence type="ECO:0000313" key="1">
    <source>
        <dbReference type="EMBL" id="MBA0668718.1"/>
    </source>
</evidence>